<dbReference type="Proteomes" id="UP001054837">
    <property type="component" value="Unassembled WGS sequence"/>
</dbReference>
<evidence type="ECO:0000313" key="4">
    <source>
        <dbReference type="EMBL" id="GIY82877.1"/>
    </source>
</evidence>
<reference evidence="4 5" key="1">
    <citation type="submission" date="2021-06" db="EMBL/GenBank/DDBJ databases">
        <title>Caerostris darwini draft genome.</title>
        <authorList>
            <person name="Kono N."/>
            <person name="Arakawa K."/>
        </authorList>
    </citation>
    <scope>NUCLEOTIDE SEQUENCE [LARGE SCALE GENOMIC DNA]</scope>
</reference>
<evidence type="ECO:0000256" key="1">
    <source>
        <dbReference type="ARBA" id="ARBA00006403"/>
    </source>
</evidence>
<comment type="similarity">
    <text evidence="1">Belongs to the HSF family.</text>
</comment>
<dbReference type="GO" id="GO:0043565">
    <property type="term" value="F:sequence-specific DNA binding"/>
    <property type="evidence" value="ECO:0007669"/>
    <property type="project" value="InterPro"/>
</dbReference>
<dbReference type="Pfam" id="PF00447">
    <property type="entry name" value="HSF_DNA-bind"/>
    <property type="match status" value="1"/>
</dbReference>
<evidence type="ECO:0000256" key="2">
    <source>
        <dbReference type="ARBA" id="ARBA00023125"/>
    </source>
</evidence>
<evidence type="ECO:0000313" key="5">
    <source>
        <dbReference type="Proteomes" id="UP001054837"/>
    </source>
</evidence>
<dbReference type="InterPro" id="IPR036388">
    <property type="entry name" value="WH-like_DNA-bd_sf"/>
</dbReference>
<gene>
    <name evidence="4" type="ORF">CDAR_396871</name>
</gene>
<comment type="caution">
    <text evidence="4">The sequence shown here is derived from an EMBL/GenBank/DDBJ whole genome shotgun (WGS) entry which is preliminary data.</text>
</comment>
<evidence type="ECO:0000259" key="3">
    <source>
        <dbReference type="Pfam" id="PF00447"/>
    </source>
</evidence>
<dbReference type="EMBL" id="BPLQ01014753">
    <property type="protein sequence ID" value="GIY82877.1"/>
    <property type="molecule type" value="Genomic_DNA"/>
</dbReference>
<dbReference type="GO" id="GO:0003700">
    <property type="term" value="F:DNA-binding transcription factor activity"/>
    <property type="evidence" value="ECO:0007669"/>
    <property type="project" value="InterPro"/>
</dbReference>
<dbReference type="InterPro" id="IPR000232">
    <property type="entry name" value="HSF_DNA-bd"/>
</dbReference>
<name>A0AAV4WJR0_9ARAC</name>
<dbReference type="AlphaFoldDB" id="A0AAV4WJR0"/>
<protein>
    <recommendedName>
        <fullName evidence="3">HSF-type DNA-binding domain-containing protein</fullName>
    </recommendedName>
</protein>
<feature type="domain" description="HSF-type DNA-binding" evidence="3">
    <location>
        <begin position="15"/>
        <end position="88"/>
    </location>
</feature>
<sequence length="114" mass="13283">MVSKELVDSLKSSGFPFKLYRLATSAEIKSIRWTKCGNAIMIDPVTIKDECFKQEILNMTSIGQVRFRLKYYNFEEMNEKSEPRVLFSKCLHLTVAKFSSFTNLDSNHNTNRIY</sequence>
<keyword evidence="5" id="KW-1185">Reference proteome</keyword>
<dbReference type="Gene3D" id="1.10.10.10">
    <property type="entry name" value="Winged helix-like DNA-binding domain superfamily/Winged helix DNA-binding domain"/>
    <property type="match status" value="1"/>
</dbReference>
<accession>A0AAV4WJR0</accession>
<proteinExistence type="inferred from homology"/>
<keyword evidence="2" id="KW-0238">DNA-binding</keyword>
<organism evidence="4 5">
    <name type="scientific">Caerostris darwini</name>
    <dbReference type="NCBI Taxonomy" id="1538125"/>
    <lineage>
        <taxon>Eukaryota</taxon>
        <taxon>Metazoa</taxon>
        <taxon>Ecdysozoa</taxon>
        <taxon>Arthropoda</taxon>
        <taxon>Chelicerata</taxon>
        <taxon>Arachnida</taxon>
        <taxon>Araneae</taxon>
        <taxon>Araneomorphae</taxon>
        <taxon>Entelegynae</taxon>
        <taxon>Araneoidea</taxon>
        <taxon>Araneidae</taxon>
        <taxon>Caerostris</taxon>
    </lineage>
</organism>